<reference evidence="4" key="1">
    <citation type="submission" date="2022-01" db="EMBL/GenBank/DDBJ databases">
        <authorList>
            <person name="King R."/>
        </authorList>
    </citation>
    <scope>NUCLEOTIDE SEQUENCE</scope>
</reference>
<evidence type="ECO:0000259" key="3">
    <source>
        <dbReference type="SMART" id="SM00703"/>
    </source>
</evidence>
<feature type="non-terminal residue" evidence="4">
    <location>
        <position position="633"/>
    </location>
</feature>
<feature type="domain" description="Nose resistant-to-fluoxetine protein N-terminal" evidence="3">
    <location>
        <begin position="81"/>
        <end position="201"/>
    </location>
</feature>
<dbReference type="GO" id="GO:0016747">
    <property type="term" value="F:acyltransferase activity, transferring groups other than amino-acyl groups"/>
    <property type="evidence" value="ECO:0007669"/>
    <property type="project" value="InterPro"/>
</dbReference>
<protein>
    <recommendedName>
        <fullName evidence="3">Nose resistant-to-fluoxetine protein N-terminal domain-containing protein</fullName>
    </recommendedName>
</protein>
<evidence type="ECO:0000256" key="1">
    <source>
        <dbReference type="SAM" id="Phobius"/>
    </source>
</evidence>
<keyword evidence="1" id="KW-1133">Transmembrane helix</keyword>
<dbReference type="InterPro" id="IPR006621">
    <property type="entry name" value="Nose-resist-to-fluoxetine_N"/>
</dbReference>
<dbReference type="PANTHER" id="PTHR11161:SF72">
    <property type="entry name" value="FI21449P1"/>
    <property type="match status" value="1"/>
</dbReference>
<keyword evidence="1" id="KW-0472">Membrane</keyword>
<organism evidence="4 5">
    <name type="scientific">Phaedon cochleariae</name>
    <name type="common">Mustard beetle</name>
    <dbReference type="NCBI Taxonomy" id="80249"/>
    <lineage>
        <taxon>Eukaryota</taxon>
        <taxon>Metazoa</taxon>
        <taxon>Ecdysozoa</taxon>
        <taxon>Arthropoda</taxon>
        <taxon>Hexapoda</taxon>
        <taxon>Insecta</taxon>
        <taxon>Pterygota</taxon>
        <taxon>Neoptera</taxon>
        <taxon>Endopterygota</taxon>
        <taxon>Coleoptera</taxon>
        <taxon>Polyphaga</taxon>
        <taxon>Cucujiformia</taxon>
        <taxon>Chrysomeloidea</taxon>
        <taxon>Chrysomelidae</taxon>
        <taxon>Chrysomelinae</taxon>
        <taxon>Chrysomelini</taxon>
        <taxon>Phaedon</taxon>
    </lineage>
</organism>
<feature type="signal peptide" evidence="2">
    <location>
        <begin position="1"/>
        <end position="21"/>
    </location>
</feature>
<feature type="transmembrane region" description="Helical" evidence="1">
    <location>
        <begin position="527"/>
        <end position="546"/>
    </location>
</feature>
<feature type="transmembrane region" description="Helical" evidence="1">
    <location>
        <begin position="279"/>
        <end position="301"/>
    </location>
</feature>
<dbReference type="InterPro" id="IPR002656">
    <property type="entry name" value="Acyl_transf_3_dom"/>
</dbReference>
<feature type="transmembrane region" description="Helical" evidence="1">
    <location>
        <begin position="362"/>
        <end position="382"/>
    </location>
</feature>
<keyword evidence="5" id="KW-1185">Reference proteome</keyword>
<proteinExistence type="predicted"/>
<evidence type="ECO:0000313" key="5">
    <source>
        <dbReference type="Proteomes" id="UP001153737"/>
    </source>
</evidence>
<reference evidence="4" key="2">
    <citation type="submission" date="2022-10" db="EMBL/GenBank/DDBJ databases">
        <authorList>
            <consortium name="ENA_rothamsted_submissions"/>
            <consortium name="culmorum"/>
            <person name="King R."/>
        </authorList>
    </citation>
    <scope>NUCLEOTIDE SEQUENCE</scope>
</reference>
<feature type="transmembrane region" description="Helical" evidence="1">
    <location>
        <begin position="603"/>
        <end position="620"/>
    </location>
</feature>
<name>A0A9N9SHM3_PHACE</name>
<dbReference type="AlphaFoldDB" id="A0A9N9SHM3"/>
<gene>
    <name evidence="4" type="ORF">PHAECO_LOCUS6931</name>
</gene>
<dbReference type="Proteomes" id="UP001153737">
    <property type="component" value="Chromosome 3"/>
</dbReference>
<keyword evidence="1" id="KW-0812">Transmembrane</keyword>
<dbReference type="OrthoDB" id="118951at2759"/>
<evidence type="ECO:0000313" key="4">
    <source>
        <dbReference type="EMBL" id="CAG9820109.1"/>
    </source>
</evidence>
<feature type="transmembrane region" description="Helical" evidence="1">
    <location>
        <begin position="427"/>
        <end position="446"/>
    </location>
</feature>
<sequence>MLKLIVYCAFFMSCCVGGVDSQWLGGAVGVISGINGTIPEIGLTDNLTSMIENVLGTVGNLDTNSIIDLICQVEDGFLSISKLCESQIKVLCHKVDLRDRMWDASAKFPYPGMDYATRTVMGNYDECMTINHHDNGTRILGKYCISGMLIPDLKNISNLNLIHKLDICIPDECSADDLRSIFAIAIDPNIPLFFLDEFCSTKESGKEFTAANIIVTCLFLAIVCLMLVSTAYDVYLYKTEQKTSHPLFLAFSILSNGRKLFSPIQYSKDRIEIFNGIKVLSMMWIIAGHGFGTFTGTFSVLNQGTIDSFREKRYSGYIDAAHVAVDTFFFMSGYLLSYHYFKDNSRSTKAQVKNIPFIYVHRYLRITPPVLMMYLSSMFIFVKFGSGPYWQPGAEIHLKPCREYWWSYILFIQNYVNWDNMCLVPHWYLSVDLQCFILSPLFLIPTSRLLKKPDGFKYSMIFLMVMNLVCIILPMMIWLRFPDYKNEYGSHSRLTDFMIGITMGVFMRTKRDEPFLKIFDRKKITNINFAIWMIVLVGMFTVVFFYQDAEMNQSFIQRMFYFGLSRPAWCISLCWVLYSCYHGYGGIVNWILTRSIFQIGSKLAFCMYIVHYTVIGHYSLSNRMKWYFSDYVE</sequence>
<dbReference type="PANTHER" id="PTHR11161">
    <property type="entry name" value="O-ACYLTRANSFERASE"/>
    <property type="match status" value="1"/>
</dbReference>
<feature type="transmembrane region" description="Helical" evidence="1">
    <location>
        <begin position="566"/>
        <end position="591"/>
    </location>
</feature>
<feature type="chain" id="PRO_5040380052" description="Nose resistant-to-fluoxetine protein N-terminal domain-containing protein" evidence="2">
    <location>
        <begin position="22"/>
        <end position="633"/>
    </location>
</feature>
<dbReference type="EMBL" id="OU896709">
    <property type="protein sequence ID" value="CAG9820109.1"/>
    <property type="molecule type" value="Genomic_DNA"/>
</dbReference>
<accession>A0A9N9SHM3</accession>
<feature type="transmembrane region" description="Helical" evidence="1">
    <location>
        <begin position="458"/>
        <end position="479"/>
    </location>
</feature>
<feature type="transmembrane region" description="Helical" evidence="1">
    <location>
        <begin position="321"/>
        <end position="341"/>
    </location>
</feature>
<dbReference type="Pfam" id="PF01757">
    <property type="entry name" value="Acyl_transf_3"/>
    <property type="match status" value="1"/>
</dbReference>
<feature type="transmembrane region" description="Helical" evidence="1">
    <location>
        <begin position="208"/>
        <end position="232"/>
    </location>
</feature>
<dbReference type="Pfam" id="PF20146">
    <property type="entry name" value="NRF"/>
    <property type="match status" value="1"/>
</dbReference>
<dbReference type="InterPro" id="IPR052728">
    <property type="entry name" value="O2_lipid_transport_reg"/>
</dbReference>
<dbReference type="SMART" id="SM00703">
    <property type="entry name" value="NRF"/>
    <property type="match status" value="1"/>
</dbReference>
<evidence type="ECO:0000256" key="2">
    <source>
        <dbReference type="SAM" id="SignalP"/>
    </source>
</evidence>
<keyword evidence="2" id="KW-0732">Signal</keyword>